<keyword evidence="2" id="KW-1185">Reference proteome</keyword>
<dbReference type="OrthoDB" id="3012298at2759"/>
<dbReference type="EMBL" id="JH688523">
    <property type="protein sequence ID" value="EJD32969.1"/>
    <property type="molecule type" value="Genomic_DNA"/>
</dbReference>
<sequence length="134" mass="15046">MCPGLVVCCLIRVKDLGAFQLGTAEDWIATFTQALRSYLPAPQYIITYAPLAPWFMKDRWPGGGWLKGVDEAVGELIDWYNIQFYNQEDTRYDTCETLPHKSDGWFPGTSLFEIADNGVPLDKLIIGKAPGEVQ</sequence>
<evidence type="ECO:0008006" key="3">
    <source>
        <dbReference type="Google" id="ProtNLM"/>
    </source>
</evidence>
<dbReference type="KEGG" id="adl:AURDEDRAFT_177940"/>
<dbReference type="Gene3D" id="3.20.20.80">
    <property type="entry name" value="Glycosidases"/>
    <property type="match status" value="1"/>
</dbReference>
<evidence type="ECO:0000313" key="2">
    <source>
        <dbReference type="Proteomes" id="UP000006514"/>
    </source>
</evidence>
<dbReference type="InterPro" id="IPR017853">
    <property type="entry name" value="GH"/>
</dbReference>
<gene>
    <name evidence="1" type="ORF">AURDEDRAFT_177940</name>
</gene>
<accession>J0CRW2</accession>
<dbReference type="eggNOG" id="ENOG502SMK5">
    <property type="taxonomic scope" value="Eukaryota"/>
</dbReference>
<name>J0CRW2_AURST</name>
<dbReference type="Proteomes" id="UP000006514">
    <property type="component" value="Unassembled WGS sequence"/>
</dbReference>
<organism evidence="1 2">
    <name type="scientific">Auricularia subglabra (strain TFB-10046 / SS5)</name>
    <name type="common">White-rot fungus</name>
    <name type="synonym">Auricularia delicata (strain TFB10046)</name>
    <dbReference type="NCBI Taxonomy" id="717982"/>
    <lineage>
        <taxon>Eukaryota</taxon>
        <taxon>Fungi</taxon>
        <taxon>Dikarya</taxon>
        <taxon>Basidiomycota</taxon>
        <taxon>Agaricomycotina</taxon>
        <taxon>Agaricomycetes</taxon>
        <taxon>Auriculariales</taxon>
        <taxon>Auriculariaceae</taxon>
        <taxon>Auricularia</taxon>
    </lineage>
</organism>
<protein>
    <recommendedName>
        <fullName evidence="3">Chitinase</fullName>
    </recommendedName>
</protein>
<dbReference type="InParanoid" id="J0CRW2"/>
<reference evidence="2" key="1">
    <citation type="journal article" date="2012" name="Science">
        <title>The Paleozoic origin of enzymatic lignin decomposition reconstructed from 31 fungal genomes.</title>
        <authorList>
            <person name="Floudas D."/>
            <person name="Binder M."/>
            <person name="Riley R."/>
            <person name="Barry K."/>
            <person name="Blanchette R.A."/>
            <person name="Henrissat B."/>
            <person name="Martinez A.T."/>
            <person name="Otillar R."/>
            <person name="Spatafora J.W."/>
            <person name="Yadav J.S."/>
            <person name="Aerts A."/>
            <person name="Benoit I."/>
            <person name="Boyd A."/>
            <person name="Carlson A."/>
            <person name="Copeland A."/>
            <person name="Coutinho P.M."/>
            <person name="de Vries R.P."/>
            <person name="Ferreira P."/>
            <person name="Findley K."/>
            <person name="Foster B."/>
            <person name="Gaskell J."/>
            <person name="Glotzer D."/>
            <person name="Gorecki P."/>
            <person name="Heitman J."/>
            <person name="Hesse C."/>
            <person name="Hori C."/>
            <person name="Igarashi K."/>
            <person name="Jurgens J.A."/>
            <person name="Kallen N."/>
            <person name="Kersten P."/>
            <person name="Kohler A."/>
            <person name="Kuees U."/>
            <person name="Kumar T.K.A."/>
            <person name="Kuo A."/>
            <person name="LaButti K."/>
            <person name="Larrondo L.F."/>
            <person name="Lindquist E."/>
            <person name="Ling A."/>
            <person name="Lombard V."/>
            <person name="Lucas S."/>
            <person name="Lundell T."/>
            <person name="Martin R."/>
            <person name="McLaughlin D.J."/>
            <person name="Morgenstern I."/>
            <person name="Morin E."/>
            <person name="Murat C."/>
            <person name="Nagy L.G."/>
            <person name="Nolan M."/>
            <person name="Ohm R.A."/>
            <person name="Patyshakuliyeva A."/>
            <person name="Rokas A."/>
            <person name="Ruiz-Duenas F.J."/>
            <person name="Sabat G."/>
            <person name="Salamov A."/>
            <person name="Samejima M."/>
            <person name="Schmutz J."/>
            <person name="Slot J.C."/>
            <person name="St John F."/>
            <person name="Stenlid J."/>
            <person name="Sun H."/>
            <person name="Sun S."/>
            <person name="Syed K."/>
            <person name="Tsang A."/>
            <person name="Wiebenga A."/>
            <person name="Young D."/>
            <person name="Pisabarro A."/>
            <person name="Eastwood D.C."/>
            <person name="Martin F."/>
            <person name="Cullen D."/>
            <person name="Grigoriev I.V."/>
            <person name="Hibbett D.S."/>
        </authorList>
    </citation>
    <scope>NUCLEOTIDE SEQUENCE [LARGE SCALE GENOMIC DNA]</scope>
    <source>
        <strain evidence="2">TFB10046</strain>
    </source>
</reference>
<proteinExistence type="predicted"/>
<dbReference type="AlphaFoldDB" id="J0CRW2"/>
<dbReference type="OMA" id="CETLPHK"/>
<dbReference type="SUPFAM" id="SSF51445">
    <property type="entry name" value="(Trans)glycosidases"/>
    <property type="match status" value="1"/>
</dbReference>
<evidence type="ECO:0000313" key="1">
    <source>
        <dbReference type="EMBL" id="EJD32969.1"/>
    </source>
</evidence>